<accession>A0ABP7WLU8</accession>
<sequence length="254" mass="26376">MSTSHRRPLALTVGALLALAPLTGCGASADDVEPERRAFGPVGGRLTITKDRGDLDLRPADVDEIQVTRWFDRWALIGGKPAATWELRGDRLTLATDCGKLVGGCAVRYRILVPKNLALSVEGENGRISATGFAAALNIRSSNGAIRVTGATGPLDLRSDNGEVRSSSTRSERVSAAAQNGKVDLSFAAAPRQVTVTTDNGEVAIAVPRTTYKITTTTESGDVRAGVPVDPAAPRSLAVRTGSGAITLDTATGG</sequence>
<name>A0ABP7WLU8_9ACTN</name>
<evidence type="ECO:0000313" key="4">
    <source>
        <dbReference type="EMBL" id="GAA4091727.1"/>
    </source>
</evidence>
<feature type="domain" description="DUF4097" evidence="3">
    <location>
        <begin position="134"/>
        <end position="226"/>
    </location>
</feature>
<dbReference type="InterPro" id="IPR025164">
    <property type="entry name" value="Toastrack_DUF4097"/>
</dbReference>
<dbReference type="Proteomes" id="UP001500683">
    <property type="component" value="Unassembled WGS sequence"/>
</dbReference>
<dbReference type="Pfam" id="PF13349">
    <property type="entry name" value="DUF4097"/>
    <property type="match status" value="1"/>
</dbReference>
<feature type="chain" id="PRO_5046217838" evidence="2">
    <location>
        <begin position="30"/>
        <end position="254"/>
    </location>
</feature>
<reference evidence="5" key="1">
    <citation type="journal article" date="2019" name="Int. J. Syst. Evol. Microbiol.">
        <title>The Global Catalogue of Microorganisms (GCM) 10K type strain sequencing project: providing services to taxonomists for standard genome sequencing and annotation.</title>
        <authorList>
            <consortium name="The Broad Institute Genomics Platform"/>
            <consortium name="The Broad Institute Genome Sequencing Center for Infectious Disease"/>
            <person name="Wu L."/>
            <person name="Ma J."/>
        </authorList>
    </citation>
    <scope>NUCLEOTIDE SEQUENCE [LARGE SCALE GENOMIC DNA]</scope>
    <source>
        <strain evidence="5">JCM 16702</strain>
    </source>
</reference>
<comment type="caution">
    <text evidence="4">The sequence shown here is derived from an EMBL/GenBank/DDBJ whole genome shotgun (WGS) entry which is preliminary data.</text>
</comment>
<evidence type="ECO:0000256" key="2">
    <source>
        <dbReference type="SAM" id="SignalP"/>
    </source>
</evidence>
<evidence type="ECO:0000259" key="3">
    <source>
        <dbReference type="Pfam" id="PF13349"/>
    </source>
</evidence>
<feature type="compositionally biased region" description="Low complexity" evidence="1">
    <location>
        <begin position="164"/>
        <end position="176"/>
    </location>
</feature>
<proteinExistence type="predicted"/>
<keyword evidence="5" id="KW-1185">Reference proteome</keyword>
<dbReference type="RefSeq" id="WP_344954544.1">
    <property type="nucleotide sequence ID" value="NZ_BAAAZG010000047.1"/>
</dbReference>
<organism evidence="4 5">
    <name type="scientific">Actinomadura miaoliensis</name>
    <dbReference type="NCBI Taxonomy" id="430685"/>
    <lineage>
        <taxon>Bacteria</taxon>
        <taxon>Bacillati</taxon>
        <taxon>Actinomycetota</taxon>
        <taxon>Actinomycetes</taxon>
        <taxon>Streptosporangiales</taxon>
        <taxon>Thermomonosporaceae</taxon>
        <taxon>Actinomadura</taxon>
    </lineage>
</organism>
<evidence type="ECO:0000256" key="1">
    <source>
        <dbReference type="SAM" id="MobiDB-lite"/>
    </source>
</evidence>
<feature type="region of interest" description="Disordered" evidence="1">
    <location>
        <begin position="157"/>
        <end position="176"/>
    </location>
</feature>
<protein>
    <submittedName>
        <fullName evidence="4">DUF4097 family beta strand repeat-containing protein</fullName>
    </submittedName>
</protein>
<evidence type="ECO:0000313" key="5">
    <source>
        <dbReference type="Proteomes" id="UP001500683"/>
    </source>
</evidence>
<keyword evidence="2" id="KW-0732">Signal</keyword>
<feature type="signal peptide" evidence="2">
    <location>
        <begin position="1"/>
        <end position="29"/>
    </location>
</feature>
<gene>
    <name evidence="4" type="ORF">GCM10022214_61240</name>
</gene>
<dbReference type="EMBL" id="BAAAZG010000047">
    <property type="protein sequence ID" value="GAA4091727.1"/>
    <property type="molecule type" value="Genomic_DNA"/>
</dbReference>